<dbReference type="InterPro" id="IPR023211">
    <property type="entry name" value="DNA_pol_palm_dom_sf"/>
</dbReference>
<dbReference type="Pfam" id="PF00136">
    <property type="entry name" value="DNA_pol_B"/>
    <property type="match status" value="2"/>
</dbReference>
<keyword evidence="7" id="KW-0235">DNA replication</keyword>
<accession>A0AA86QC07</accession>
<sequence length="1431" mass="165883">MNIDTQIFSYQYAVTKPGNMDAKFHKISKIGCQKAPIIRLFCRGVDQDDCISSVLLHVHGYYPYFFVQVPDSLMLRISEPVQFIKDFVSNIEIQLIQKYPNIIGQITAAIHDVVFVKAIPFTGYQTSQQLFMKISVTEPNVLPLVANILRQGLVYSSFLVFETHIQLFMKFVQDCQISLATGLQVTNCQRRQSFQMSTCDYEFDCMVSDITPSSSSQILQQNAIYKQKISQLSNKSSPQLLGQLQKLQEQRIKMIRNLQFSQANDEIQIDDVNSDHENSQNEPPLQQEVAKNNDNFENLELDVKAFDEELDGGGDSESNQNSENESDSVQEQINEENTIKTDFQELHYSDEKDVPQTPFNWAGKTFDFRNEQTQEAKQYQEYKENSDVVELSSDQEVEQKKQTKSIFPKFYCHQLDTTSLNKLNNHLKNREIKPVVTQQIQMSQFQSQFDEFYKIYDQLQKSTQISLDQYLKYVYVEYSLISDAVVLAYTDKIAEQTIKQGIQDVRRHTTLEIYGFSENYKAQETFTQLITQYMKDVGIKCKYTIIFDQKQKILTEHIKNSILNADPDIIFSWKHDNNGFGRLVYDCLLYDFDLIGQCSRTPNKQSEQFSKLMKIYKSGSKAQQFCIKTGMNAIGLQMPGRLVFGVQKVSKMNLKLSDYKQQDVLKKLDHDKVVPELDDQIINSILNDNYVNRKSYIDDGFFQINDIKFPIHTCFCSSIQSVLNCALIIQKLNFITAAQETSKLFKIPFYESITRGSQYKVEAFLFTEAREQQFVLGPSPTKYEVAKMKAMEATPLVAEPKSGFYAYPMLVFDFASLYPSIICAYNLCYNTILENYKNQQDIGPFKIQFRTQDFKNLSENDFIFSPAKCMFVKSRIREGILPKLMKQCLAVRKQIVKDENAFFVQKEQLQQLYQQLESMKVAQIVKEQIDTVFEEVCTRMHKCHARQMALKGLMNTTYGYTSASFTGRMPCASIADSIMDMSRQSLDACIQIVEKQFGCNVVYADTDSMFVDTKQLFCDKQYSKIELLQSANNLGKQILQYINSAIPPPMRLKLERIYMPALLVTKKRYVGQSFNPDTIDKLNKNIFDKIPRYIDAKGIESIRRDVPELTRQCVQNGLKVLFRNNDLSELKQYFLDYFTKYTVQQLKYTDFFFQRRCKIKASSSDRSLTANIASKQLGLNSFALQPEYGERVNYVIIKSGQVKLINQIQVPESLFRIDGSGYNLFTLHYSYYIEKQVVNPCQRLFALSGFSVEDTFKEAAQFLLRYQSVICTLPEFDQVKFRQLIPYFSKLNFKLTNFNIHKQINSISKYRSTPKILPSSYYQTELDNTIISKRVQLCVICQKLQTFTLDRVSICQGCIKIVKNKNYREVIQQQLQNEIQDSQIQIQKLHNICQQCFGHDQCGNYKCGVYIKIKELTKIIIINQCRFSVIE</sequence>
<dbReference type="SUPFAM" id="SSF53098">
    <property type="entry name" value="Ribonuclease H-like"/>
    <property type="match status" value="1"/>
</dbReference>
<reference evidence="13 15" key="2">
    <citation type="submission" date="2024-07" db="EMBL/GenBank/DDBJ databases">
        <authorList>
            <person name="Akdeniz Z."/>
        </authorList>
    </citation>
    <scope>NUCLEOTIDE SEQUENCE [LARGE SCALE GENOMIC DNA]</scope>
</reference>
<comment type="similarity">
    <text evidence="1 7">Belongs to the DNA polymerase type-B family.</text>
</comment>
<dbReference type="InterPro" id="IPR036397">
    <property type="entry name" value="RNaseH_sf"/>
</dbReference>
<dbReference type="SMART" id="SM00486">
    <property type="entry name" value="POLBc"/>
    <property type="match status" value="1"/>
</dbReference>
<dbReference type="InterPro" id="IPR042087">
    <property type="entry name" value="DNA_pol_B_thumb"/>
</dbReference>
<dbReference type="Pfam" id="PF24055">
    <property type="entry name" value="POL3_N"/>
    <property type="match status" value="1"/>
</dbReference>
<feature type="region of interest" description="Disordered" evidence="8">
    <location>
        <begin position="309"/>
        <end position="331"/>
    </location>
</feature>
<dbReference type="EMBL" id="CAXDID020000391">
    <property type="protein sequence ID" value="CAL6086136.1"/>
    <property type="molecule type" value="Genomic_DNA"/>
</dbReference>
<dbReference type="EC" id="2.7.7.7" evidence="7"/>
<dbReference type="Gene3D" id="3.30.342.10">
    <property type="entry name" value="DNA Polymerase, chain B, domain 1"/>
    <property type="match status" value="1"/>
</dbReference>
<evidence type="ECO:0000259" key="10">
    <source>
        <dbReference type="Pfam" id="PF24055"/>
    </source>
</evidence>
<dbReference type="PROSITE" id="PS00116">
    <property type="entry name" value="DNA_POLYMERASE_B"/>
    <property type="match status" value="1"/>
</dbReference>
<dbReference type="GO" id="GO:0000166">
    <property type="term" value="F:nucleotide binding"/>
    <property type="evidence" value="ECO:0007669"/>
    <property type="project" value="InterPro"/>
</dbReference>
<dbReference type="Gene3D" id="1.10.287.690">
    <property type="entry name" value="Helix hairpin bin"/>
    <property type="match status" value="1"/>
</dbReference>
<dbReference type="InterPro" id="IPR017964">
    <property type="entry name" value="DNA-dir_DNA_pol_B_CS"/>
</dbReference>
<evidence type="ECO:0000313" key="11">
    <source>
        <dbReference type="EMBL" id="CAI9921601.1"/>
    </source>
</evidence>
<dbReference type="Gene3D" id="1.10.132.60">
    <property type="entry name" value="DNA polymerase family B, C-terminal domain"/>
    <property type="match status" value="1"/>
</dbReference>
<comment type="caution">
    <text evidence="12">The sequence shown here is derived from an EMBL/GenBank/DDBJ whole genome shotgun (WGS) entry which is preliminary data.</text>
</comment>
<feature type="domain" description="DNA-directed DNA polymerase family B multifunctional" evidence="9">
    <location>
        <begin position="941"/>
        <end position="1246"/>
    </location>
</feature>
<evidence type="ECO:0000259" key="9">
    <source>
        <dbReference type="Pfam" id="PF00136"/>
    </source>
</evidence>
<dbReference type="GO" id="GO:0042276">
    <property type="term" value="P:error-prone translesion synthesis"/>
    <property type="evidence" value="ECO:0007669"/>
    <property type="project" value="TreeGrafter"/>
</dbReference>
<evidence type="ECO:0000313" key="15">
    <source>
        <dbReference type="Proteomes" id="UP001642409"/>
    </source>
</evidence>
<proteinExistence type="inferred from homology"/>
<name>A0AA86QC07_9EUKA</name>
<dbReference type="GO" id="GO:0003887">
    <property type="term" value="F:DNA-directed DNA polymerase activity"/>
    <property type="evidence" value="ECO:0007669"/>
    <property type="project" value="UniProtKB-KW"/>
</dbReference>
<dbReference type="GO" id="GO:0003677">
    <property type="term" value="F:DNA binding"/>
    <property type="evidence" value="ECO:0007669"/>
    <property type="project" value="UniProtKB-KW"/>
</dbReference>
<organism evidence="12">
    <name type="scientific">Hexamita inflata</name>
    <dbReference type="NCBI Taxonomy" id="28002"/>
    <lineage>
        <taxon>Eukaryota</taxon>
        <taxon>Metamonada</taxon>
        <taxon>Diplomonadida</taxon>
        <taxon>Hexamitidae</taxon>
        <taxon>Hexamitinae</taxon>
        <taxon>Hexamita</taxon>
    </lineage>
</organism>
<gene>
    <name evidence="12" type="ORF">HINF_LOCUS37899</name>
    <name evidence="13" type="ORF">HINF_LOCUS40606</name>
    <name evidence="14" type="ORF">HINF_LOCUS63017</name>
    <name evidence="11" type="ORF">HINF_LOCUS9246</name>
</gene>
<dbReference type="Gene3D" id="3.90.1600.10">
    <property type="entry name" value="Palm domain of DNA polymerase"/>
    <property type="match status" value="1"/>
</dbReference>
<dbReference type="PANTHER" id="PTHR45812:SF1">
    <property type="entry name" value="DNA POLYMERASE ZETA CATALYTIC SUBUNIT"/>
    <property type="match status" value="1"/>
</dbReference>
<evidence type="ECO:0000256" key="7">
    <source>
        <dbReference type="RuleBase" id="RU000442"/>
    </source>
</evidence>
<evidence type="ECO:0000256" key="4">
    <source>
        <dbReference type="ARBA" id="ARBA00022723"/>
    </source>
</evidence>
<dbReference type="Proteomes" id="UP001642409">
    <property type="component" value="Unassembled WGS sequence"/>
</dbReference>
<dbReference type="InterPro" id="IPR006172">
    <property type="entry name" value="DNA-dir_DNA_pol_B"/>
</dbReference>
<keyword evidence="15" id="KW-1185">Reference proteome</keyword>
<evidence type="ECO:0000313" key="12">
    <source>
        <dbReference type="EMBL" id="CAI9950254.1"/>
    </source>
</evidence>
<evidence type="ECO:0000313" key="14">
    <source>
        <dbReference type="EMBL" id="CAL6086136.1"/>
    </source>
</evidence>
<dbReference type="GO" id="GO:0046872">
    <property type="term" value="F:metal ion binding"/>
    <property type="evidence" value="ECO:0007669"/>
    <property type="project" value="UniProtKB-KW"/>
</dbReference>
<keyword evidence="7" id="KW-0238">DNA-binding</keyword>
<dbReference type="InterPro" id="IPR030559">
    <property type="entry name" value="PolZ_Rev3"/>
</dbReference>
<evidence type="ECO:0000313" key="13">
    <source>
        <dbReference type="EMBL" id="CAL6044533.1"/>
    </source>
</evidence>
<feature type="domain" description="DNA polymerase delta/zeta catalytic subunit N-terminal" evidence="10">
    <location>
        <begin position="60"/>
        <end position="141"/>
    </location>
</feature>
<protein>
    <recommendedName>
        <fullName evidence="7">DNA polymerase</fullName>
        <ecNumber evidence="7">2.7.7.7</ecNumber>
    </recommendedName>
</protein>
<keyword evidence="4" id="KW-0479">Metal-binding</keyword>
<feature type="compositionally biased region" description="Low complexity" evidence="8">
    <location>
        <begin position="316"/>
        <end position="331"/>
    </location>
</feature>
<dbReference type="InterPro" id="IPR056435">
    <property type="entry name" value="DPOD/Z_N"/>
</dbReference>
<evidence type="ECO:0000256" key="6">
    <source>
        <dbReference type="ARBA" id="ARBA00049244"/>
    </source>
</evidence>
<dbReference type="GO" id="GO:0005634">
    <property type="term" value="C:nucleus"/>
    <property type="evidence" value="ECO:0007669"/>
    <property type="project" value="TreeGrafter"/>
</dbReference>
<evidence type="ECO:0000256" key="3">
    <source>
        <dbReference type="ARBA" id="ARBA00022695"/>
    </source>
</evidence>
<dbReference type="GO" id="GO:0016035">
    <property type="term" value="C:zeta DNA polymerase complex"/>
    <property type="evidence" value="ECO:0007669"/>
    <property type="project" value="InterPro"/>
</dbReference>
<dbReference type="InterPro" id="IPR012337">
    <property type="entry name" value="RNaseH-like_sf"/>
</dbReference>
<evidence type="ECO:0000256" key="1">
    <source>
        <dbReference type="ARBA" id="ARBA00005755"/>
    </source>
</evidence>
<keyword evidence="3 7" id="KW-0548">Nucleotidyltransferase</keyword>
<feature type="domain" description="DNA-directed DNA polymerase family B multifunctional" evidence="9">
    <location>
        <begin position="748"/>
        <end position="898"/>
    </location>
</feature>
<dbReference type="EMBL" id="CATOUU010000227">
    <property type="protein sequence ID" value="CAI9921601.1"/>
    <property type="molecule type" value="Genomic_DNA"/>
</dbReference>
<comment type="catalytic activity">
    <reaction evidence="6 7">
        <text>DNA(n) + a 2'-deoxyribonucleoside 5'-triphosphate = DNA(n+1) + diphosphate</text>
        <dbReference type="Rhea" id="RHEA:22508"/>
        <dbReference type="Rhea" id="RHEA-COMP:17339"/>
        <dbReference type="Rhea" id="RHEA-COMP:17340"/>
        <dbReference type="ChEBI" id="CHEBI:33019"/>
        <dbReference type="ChEBI" id="CHEBI:61560"/>
        <dbReference type="ChEBI" id="CHEBI:173112"/>
        <dbReference type="EC" id="2.7.7.7"/>
    </reaction>
</comment>
<dbReference type="EMBL" id="CATOUU010000807">
    <property type="protein sequence ID" value="CAI9950254.1"/>
    <property type="molecule type" value="Genomic_DNA"/>
</dbReference>
<dbReference type="GO" id="GO:0000724">
    <property type="term" value="P:double-strand break repair via homologous recombination"/>
    <property type="evidence" value="ECO:0007669"/>
    <property type="project" value="TreeGrafter"/>
</dbReference>
<dbReference type="PANTHER" id="PTHR45812">
    <property type="entry name" value="DNA POLYMERASE ZETA CATALYTIC SUBUNIT"/>
    <property type="match status" value="1"/>
</dbReference>
<reference evidence="12" key="1">
    <citation type="submission" date="2023-06" db="EMBL/GenBank/DDBJ databases">
        <authorList>
            <person name="Kurt Z."/>
        </authorList>
    </citation>
    <scope>NUCLEOTIDE SEQUENCE</scope>
</reference>
<dbReference type="EMBL" id="CAXDID020000160">
    <property type="protein sequence ID" value="CAL6044533.1"/>
    <property type="molecule type" value="Genomic_DNA"/>
</dbReference>
<dbReference type="InterPro" id="IPR006134">
    <property type="entry name" value="DNA-dir_DNA_pol_B_multi_dom"/>
</dbReference>
<keyword evidence="5 7" id="KW-0239">DNA-directed DNA polymerase</keyword>
<evidence type="ECO:0000256" key="8">
    <source>
        <dbReference type="SAM" id="MobiDB-lite"/>
    </source>
</evidence>
<evidence type="ECO:0000256" key="2">
    <source>
        <dbReference type="ARBA" id="ARBA00022679"/>
    </source>
</evidence>
<dbReference type="GO" id="GO:0006260">
    <property type="term" value="P:DNA replication"/>
    <property type="evidence" value="ECO:0007669"/>
    <property type="project" value="UniProtKB-KW"/>
</dbReference>
<dbReference type="PRINTS" id="PR00106">
    <property type="entry name" value="DNAPOLB"/>
</dbReference>
<dbReference type="SUPFAM" id="SSF56672">
    <property type="entry name" value="DNA/RNA polymerases"/>
    <property type="match status" value="1"/>
</dbReference>
<dbReference type="Gene3D" id="3.30.420.10">
    <property type="entry name" value="Ribonuclease H-like superfamily/Ribonuclease H"/>
    <property type="match status" value="1"/>
</dbReference>
<evidence type="ECO:0000256" key="5">
    <source>
        <dbReference type="ARBA" id="ARBA00022932"/>
    </source>
</evidence>
<keyword evidence="2 7" id="KW-0808">Transferase</keyword>
<dbReference type="InterPro" id="IPR043502">
    <property type="entry name" value="DNA/RNA_pol_sf"/>
</dbReference>